<dbReference type="NCBIfam" id="TIGR01439">
    <property type="entry name" value="lp_hng_hel_AbrB"/>
    <property type="match status" value="1"/>
</dbReference>
<dbReference type="GO" id="GO:0003677">
    <property type="term" value="F:DNA binding"/>
    <property type="evidence" value="ECO:0007669"/>
    <property type="project" value="UniProtKB-KW"/>
</dbReference>
<evidence type="ECO:0000259" key="2">
    <source>
        <dbReference type="PROSITE" id="PS51740"/>
    </source>
</evidence>
<dbReference type="PROSITE" id="PS51740">
    <property type="entry name" value="SPOVT_ABRB"/>
    <property type="match status" value="1"/>
</dbReference>
<name>A0ABV5BUM0_9BACL</name>
<keyword evidence="4" id="KW-1185">Reference proteome</keyword>
<feature type="domain" description="SpoVT-AbrB" evidence="2">
    <location>
        <begin position="6"/>
        <end position="52"/>
    </location>
</feature>
<dbReference type="PANTHER" id="PTHR36432">
    <property type="match status" value="1"/>
</dbReference>
<dbReference type="Proteomes" id="UP001580430">
    <property type="component" value="Unassembled WGS sequence"/>
</dbReference>
<dbReference type="Gene3D" id="2.10.260.10">
    <property type="match status" value="1"/>
</dbReference>
<evidence type="ECO:0000256" key="1">
    <source>
        <dbReference type="PROSITE-ProRule" id="PRU01076"/>
    </source>
</evidence>
<dbReference type="InterPro" id="IPR007159">
    <property type="entry name" value="SpoVT-AbrB_dom"/>
</dbReference>
<dbReference type="RefSeq" id="WP_375518237.1">
    <property type="nucleotide sequence ID" value="NZ_JBHIRY010000001.1"/>
</dbReference>
<organism evidence="3 4">
    <name type="scientific">Paenibacillus medicaginis</name>
    <dbReference type="NCBI Taxonomy" id="1470560"/>
    <lineage>
        <taxon>Bacteria</taxon>
        <taxon>Bacillati</taxon>
        <taxon>Bacillota</taxon>
        <taxon>Bacilli</taxon>
        <taxon>Bacillales</taxon>
        <taxon>Paenibacillaceae</taxon>
        <taxon>Paenibacillus</taxon>
    </lineage>
</organism>
<dbReference type="EMBL" id="JBHIRY010000001">
    <property type="protein sequence ID" value="MFB5758985.1"/>
    <property type="molecule type" value="Genomic_DNA"/>
</dbReference>
<evidence type="ECO:0000313" key="3">
    <source>
        <dbReference type="EMBL" id="MFB5758985.1"/>
    </source>
</evidence>
<dbReference type="Pfam" id="PF04014">
    <property type="entry name" value="MazE_antitoxin"/>
    <property type="match status" value="1"/>
</dbReference>
<dbReference type="SMART" id="SM00966">
    <property type="entry name" value="SpoVT_AbrB"/>
    <property type="match status" value="1"/>
</dbReference>
<evidence type="ECO:0000313" key="4">
    <source>
        <dbReference type="Proteomes" id="UP001580430"/>
    </source>
</evidence>
<gene>
    <name evidence="3" type="ORF">ACE5LO_01130</name>
</gene>
<comment type="caution">
    <text evidence="3">The sequence shown here is derived from an EMBL/GenBank/DDBJ whole genome shotgun (WGS) entry which is preliminary data.</text>
</comment>
<protein>
    <submittedName>
        <fullName evidence="3">AbrB/MazE/SpoVT family DNA-binding domain-containing protein</fullName>
    </submittedName>
</protein>
<reference evidence="3 4" key="1">
    <citation type="submission" date="2024-09" db="EMBL/GenBank/DDBJ databases">
        <title>Paenibacillus zeirhizospherea sp. nov., isolated from surface of the maize (Zea mays) roots in a horticulture field, Hungary.</title>
        <authorList>
            <person name="Marton D."/>
            <person name="Farkas M."/>
            <person name="Bedics A."/>
            <person name="Toth E."/>
            <person name="Tancsics A."/>
            <person name="Boka K."/>
            <person name="Marati G."/>
            <person name="Kriszt B."/>
            <person name="Cserhati M."/>
        </authorList>
    </citation>
    <scope>NUCLEOTIDE SEQUENCE [LARGE SCALE GENOMIC DNA]</scope>
    <source>
        <strain evidence="3 4">JCM 18446</strain>
    </source>
</reference>
<dbReference type="InterPro" id="IPR052731">
    <property type="entry name" value="B_subtilis_Trans_State_Reg"/>
</dbReference>
<dbReference type="SUPFAM" id="SSF89447">
    <property type="entry name" value="AbrB/MazE/MraZ-like"/>
    <property type="match status" value="1"/>
</dbReference>
<proteinExistence type="predicted"/>
<accession>A0ABV5BUM0</accession>
<keyword evidence="1 3" id="KW-0238">DNA-binding</keyword>
<sequence length="85" mass="10182">MSWSNAIVKSNDDLGRIAIPKEFRQALKIRPGEPLEVYLDHDNELIIIKKYNCNKLDYKTIWFEFKNNNPHLAVEMEYHEDLYKI</sequence>
<dbReference type="PANTHER" id="PTHR36432:SF1">
    <property type="entry name" value="STAGE V SPORULATION PROTEIN T"/>
    <property type="match status" value="1"/>
</dbReference>
<dbReference type="InterPro" id="IPR037914">
    <property type="entry name" value="SpoVT-AbrB_sf"/>
</dbReference>